<dbReference type="Pfam" id="PF00583">
    <property type="entry name" value="Acetyltransf_1"/>
    <property type="match status" value="1"/>
</dbReference>
<keyword evidence="2" id="KW-0012">Acyltransferase</keyword>
<dbReference type="InterPro" id="IPR016181">
    <property type="entry name" value="Acyl_CoA_acyltransferase"/>
</dbReference>
<accession>A0A3P3W191</accession>
<evidence type="ECO:0000259" key="3">
    <source>
        <dbReference type="PROSITE" id="PS51186"/>
    </source>
</evidence>
<keyword evidence="5" id="KW-1185">Reference proteome</keyword>
<organism evidence="4 5">
    <name type="scientific">Gulosibacter macacae</name>
    <dbReference type="NCBI Taxonomy" id="2488791"/>
    <lineage>
        <taxon>Bacteria</taxon>
        <taxon>Bacillati</taxon>
        <taxon>Actinomycetota</taxon>
        <taxon>Actinomycetes</taxon>
        <taxon>Micrococcales</taxon>
        <taxon>Microbacteriaceae</taxon>
        <taxon>Gulosibacter</taxon>
    </lineage>
</organism>
<dbReference type="PANTHER" id="PTHR43072:SF23">
    <property type="entry name" value="UPF0039 PROTEIN C11D3.02C"/>
    <property type="match status" value="1"/>
</dbReference>
<evidence type="ECO:0000313" key="5">
    <source>
        <dbReference type="Proteomes" id="UP000274391"/>
    </source>
</evidence>
<sequence length="162" mass="17859">MQIREATHQDLAAIAEIENYERANGTANWGIEPESIEQWAEKLATAQAAGLPILVVEEAGVVLGYGSFRQFRPHEAWSPSAEHWLYLHQDARGRGLGGALLDALLERIAQAGYRNTIACVESGNAGSIRLHEGRGFEEVGRFSDVGEKFGRSLSVVFLRKRL</sequence>
<keyword evidence="1 4" id="KW-0808">Transferase</keyword>
<evidence type="ECO:0000256" key="2">
    <source>
        <dbReference type="ARBA" id="ARBA00023315"/>
    </source>
</evidence>
<protein>
    <submittedName>
        <fullName evidence="4">N-acetyltransferase family protein</fullName>
    </submittedName>
</protein>
<evidence type="ECO:0000313" key="4">
    <source>
        <dbReference type="EMBL" id="RRJ88821.1"/>
    </source>
</evidence>
<reference evidence="4 5" key="1">
    <citation type="submission" date="2018-11" db="EMBL/GenBank/DDBJ databases">
        <title>YIM 102482-1 draft genome.</title>
        <authorList>
            <person name="Li G."/>
            <person name="Jiang Y."/>
        </authorList>
    </citation>
    <scope>NUCLEOTIDE SEQUENCE [LARGE SCALE GENOMIC DNA]</scope>
    <source>
        <strain evidence="4 5">YIM 102482-1</strain>
    </source>
</reference>
<dbReference type="Gene3D" id="3.40.630.30">
    <property type="match status" value="1"/>
</dbReference>
<dbReference type="RefSeq" id="WP_124969089.1">
    <property type="nucleotide sequence ID" value="NZ_RQVS01000001.1"/>
</dbReference>
<dbReference type="InterPro" id="IPR000182">
    <property type="entry name" value="GNAT_dom"/>
</dbReference>
<gene>
    <name evidence="4" type="ORF">EG850_01410</name>
</gene>
<name>A0A3P3W191_9MICO</name>
<dbReference type="EMBL" id="RQVS01000001">
    <property type="protein sequence ID" value="RRJ88821.1"/>
    <property type="molecule type" value="Genomic_DNA"/>
</dbReference>
<dbReference type="PROSITE" id="PS51186">
    <property type="entry name" value="GNAT"/>
    <property type="match status" value="1"/>
</dbReference>
<dbReference type="GO" id="GO:0016747">
    <property type="term" value="F:acyltransferase activity, transferring groups other than amino-acyl groups"/>
    <property type="evidence" value="ECO:0007669"/>
    <property type="project" value="InterPro"/>
</dbReference>
<feature type="domain" description="N-acetyltransferase" evidence="3">
    <location>
        <begin position="1"/>
        <end position="162"/>
    </location>
</feature>
<dbReference type="OrthoDB" id="3173333at2"/>
<comment type="caution">
    <text evidence="4">The sequence shown here is derived from an EMBL/GenBank/DDBJ whole genome shotgun (WGS) entry which is preliminary data.</text>
</comment>
<dbReference type="PANTHER" id="PTHR43072">
    <property type="entry name" value="N-ACETYLTRANSFERASE"/>
    <property type="match status" value="1"/>
</dbReference>
<dbReference type="SUPFAM" id="SSF55729">
    <property type="entry name" value="Acyl-CoA N-acyltransferases (Nat)"/>
    <property type="match status" value="1"/>
</dbReference>
<dbReference type="AlphaFoldDB" id="A0A3P3W191"/>
<proteinExistence type="predicted"/>
<evidence type="ECO:0000256" key="1">
    <source>
        <dbReference type="ARBA" id="ARBA00022679"/>
    </source>
</evidence>
<dbReference type="Proteomes" id="UP000274391">
    <property type="component" value="Unassembled WGS sequence"/>
</dbReference>